<evidence type="ECO:0000313" key="1">
    <source>
        <dbReference type="EMBL" id="SDK17630.1"/>
    </source>
</evidence>
<proteinExistence type="predicted"/>
<keyword evidence="2" id="KW-1185">Reference proteome</keyword>
<reference evidence="1 2" key="1">
    <citation type="submission" date="2016-10" db="EMBL/GenBank/DDBJ databases">
        <authorList>
            <person name="de Groot N.N."/>
        </authorList>
    </citation>
    <scope>NUCLEOTIDE SEQUENCE [LARGE SCALE GENOMIC DNA]</scope>
    <source>
        <strain evidence="1 2">CGMCC 1.6502</strain>
    </source>
</reference>
<name>A0A1G8ZU18_9BACI</name>
<gene>
    <name evidence="1" type="ORF">SAMN05216243_2180</name>
</gene>
<accession>A0A1G8ZU18</accession>
<dbReference type="EMBL" id="FNFL01000003">
    <property type="protein sequence ID" value="SDK17630.1"/>
    <property type="molecule type" value="Genomic_DNA"/>
</dbReference>
<protein>
    <submittedName>
        <fullName evidence="1">Uncharacterized protein</fullName>
    </submittedName>
</protein>
<dbReference type="STRING" id="407036.SAMN05216243_2180"/>
<organism evidence="1 2">
    <name type="scientific">Sediminibacillus albus</name>
    <dbReference type="NCBI Taxonomy" id="407036"/>
    <lineage>
        <taxon>Bacteria</taxon>
        <taxon>Bacillati</taxon>
        <taxon>Bacillota</taxon>
        <taxon>Bacilli</taxon>
        <taxon>Bacillales</taxon>
        <taxon>Bacillaceae</taxon>
        <taxon>Sediminibacillus</taxon>
    </lineage>
</organism>
<evidence type="ECO:0000313" key="2">
    <source>
        <dbReference type="Proteomes" id="UP000198694"/>
    </source>
</evidence>
<dbReference type="Proteomes" id="UP000198694">
    <property type="component" value="Unassembled WGS sequence"/>
</dbReference>
<sequence length="74" mass="8352">MDTTKQNRNAWDKKVEEGSRYTKTVSSETIEKSKSGDWEITVITEKPVPRHCFPKSITGLKILCLASVSDLSDH</sequence>
<dbReference type="AlphaFoldDB" id="A0A1G8ZU18"/>